<protein>
    <recommendedName>
        <fullName evidence="5">Outer membrane protein beta-barrel domain-containing protein</fullName>
    </recommendedName>
</protein>
<evidence type="ECO:0008006" key="5">
    <source>
        <dbReference type="Google" id="ProtNLM"/>
    </source>
</evidence>
<accession>A6G1G7</accession>
<comment type="caution">
    <text evidence="3">The sequence shown here is derived from an EMBL/GenBank/DDBJ whole genome shotgun (WGS) entry which is preliminary data.</text>
</comment>
<feature type="chain" id="PRO_5002693534" description="Outer membrane protein beta-barrel domain-containing protein" evidence="2">
    <location>
        <begin position="20"/>
        <end position="186"/>
    </location>
</feature>
<keyword evidence="2" id="KW-0732">Signal</keyword>
<dbReference type="AlphaFoldDB" id="A6G1G7"/>
<dbReference type="Proteomes" id="UP000005801">
    <property type="component" value="Unassembled WGS sequence"/>
</dbReference>
<reference evidence="3 4" key="1">
    <citation type="submission" date="2007-06" db="EMBL/GenBank/DDBJ databases">
        <authorList>
            <person name="Shimkets L."/>
            <person name="Ferriera S."/>
            <person name="Johnson J."/>
            <person name="Kravitz S."/>
            <person name="Beeson K."/>
            <person name="Sutton G."/>
            <person name="Rogers Y.-H."/>
            <person name="Friedman R."/>
            <person name="Frazier M."/>
            <person name="Venter J.C."/>
        </authorList>
    </citation>
    <scope>NUCLEOTIDE SEQUENCE [LARGE SCALE GENOMIC DNA]</scope>
    <source>
        <strain evidence="3 4">SIR-1</strain>
    </source>
</reference>
<dbReference type="EMBL" id="ABCS01000012">
    <property type="protein sequence ID" value="EDM80231.1"/>
    <property type="molecule type" value="Genomic_DNA"/>
</dbReference>
<sequence>MALPCVFLALLAAPSEAQAAGQTTLANPPKELAPGKTRTNHEIGASTNASAAGPSAFIPAFDWRVHFPQTGRIGPLSGLFLGVNVGPAIGFGGGVSGMSGLSLGYEIDPWSNLALTFSPVLHNDFYFNENYFEFAQTFGPAVRLYVNQNWVVYFEPGSFGWNLWTNGDDVAGGFTYRGGAGFAYKF</sequence>
<feature type="region of interest" description="Disordered" evidence="1">
    <location>
        <begin position="21"/>
        <end position="42"/>
    </location>
</feature>
<dbReference type="STRING" id="391625.PPSIR1_36312"/>
<gene>
    <name evidence="3" type="ORF">PPSIR1_36312</name>
</gene>
<evidence type="ECO:0000256" key="2">
    <source>
        <dbReference type="SAM" id="SignalP"/>
    </source>
</evidence>
<feature type="signal peptide" evidence="2">
    <location>
        <begin position="1"/>
        <end position="19"/>
    </location>
</feature>
<name>A6G1G7_9BACT</name>
<evidence type="ECO:0000313" key="4">
    <source>
        <dbReference type="Proteomes" id="UP000005801"/>
    </source>
</evidence>
<keyword evidence="4" id="KW-1185">Reference proteome</keyword>
<evidence type="ECO:0000313" key="3">
    <source>
        <dbReference type="EMBL" id="EDM80231.1"/>
    </source>
</evidence>
<proteinExistence type="predicted"/>
<organism evidence="3 4">
    <name type="scientific">Plesiocystis pacifica SIR-1</name>
    <dbReference type="NCBI Taxonomy" id="391625"/>
    <lineage>
        <taxon>Bacteria</taxon>
        <taxon>Pseudomonadati</taxon>
        <taxon>Myxococcota</taxon>
        <taxon>Polyangia</taxon>
        <taxon>Nannocystales</taxon>
        <taxon>Nannocystaceae</taxon>
        <taxon>Plesiocystis</taxon>
    </lineage>
</organism>
<evidence type="ECO:0000256" key="1">
    <source>
        <dbReference type="SAM" id="MobiDB-lite"/>
    </source>
</evidence>